<keyword evidence="2" id="KW-0472">Membrane</keyword>
<feature type="transmembrane region" description="Helical" evidence="2">
    <location>
        <begin position="189"/>
        <end position="216"/>
    </location>
</feature>
<feature type="transmembrane region" description="Helical" evidence="2">
    <location>
        <begin position="333"/>
        <end position="349"/>
    </location>
</feature>
<proteinExistence type="predicted"/>
<sequence>MTTAPPSPATTLPVRPRPALPAPAAAPGRRRGWRRWTDPRDPVTAATLLSAALHLAWAFLLFTEGGDLAAQAAWTRFAREHPGAAYNMAWYGGMHPVSYSVLSPYLMAWLGIRTVAVAAGTLSTTLTAALLVRFRVPAPLAASLWAAVALWCNAASGRVTFGLGLVFALVAVAAAFTRRGTPALRGATMAAGGVLATMASPVAGLFLLVVAAALFLTGRRRAGVALAAGMPLVVGVTTLLFPFSGVQPIGFASVVLPTVTSVVAVLLCAPRGWTVLRVGAGVYLLGVALTFAFPSPVGSNVERLSLLFGGVVLLVSAARLVRRGGFAAHRGRLAALGAAFLVTAGWMVVKPVQDIVHTRPAARSAAHAGGLVAELDRRGARRARIEVVPLRSHWESAGLARHYVLARGWNRQVDAERNALFYDEGALTPASYRNWLRTWGVRYVVLPEQEIDWSSRGEADLVRAGQPYLRQVWRDGYWRLYEVADPAPLATAPASVARIDAGELVVDTPARGAVLLRISWSPWLGVRGGPAGACLSRDGDLVRLHAPGPGRYRVNATYRLPRGTACS</sequence>
<name>A0A7W3QNF7_ACTNM</name>
<feature type="transmembrane region" description="Helical" evidence="2">
    <location>
        <begin position="106"/>
        <end position="132"/>
    </location>
</feature>
<feature type="region of interest" description="Disordered" evidence="1">
    <location>
        <begin position="1"/>
        <end position="37"/>
    </location>
</feature>
<feature type="transmembrane region" description="Helical" evidence="2">
    <location>
        <begin position="223"/>
        <end position="243"/>
    </location>
</feature>
<gene>
    <name evidence="3" type="ORF">HNR61_005217</name>
</gene>
<organism evidence="3 4">
    <name type="scientific">Actinomadura namibiensis</name>
    <dbReference type="NCBI Taxonomy" id="182080"/>
    <lineage>
        <taxon>Bacteria</taxon>
        <taxon>Bacillati</taxon>
        <taxon>Actinomycetota</taxon>
        <taxon>Actinomycetes</taxon>
        <taxon>Streptosporangiales</taxon>
        <taxon>Thermomonosporaceae</taxon>
        <taxon>Actinomadura</taxon>
    </lineage>
</organism>
<keyword evidence="2" id="KW-1133">Transmembrane helix</keyword>
<evidence type="ECO:0000256" key="1">
    <source>
        <dbReference type="SAM" id="MobiDB-lite"/>
    </source>
</evidence>
<evidence type="ECO:0000313" key="4">
    <source>
        <dbReference type="Proteomes" id="UP000572680"/>
    </source>
</evidence>
<feature type="transmembrane region" description="Helical" evidence="2">
    <location>
        <begin position="43"/>
        <end position="62"/>
    </location>
</feature>
<feature type="transmembrane region" description="Helical" evidence="2">
    <location>
        <begin position="275"/>
        <end position="292"/>
    </location>
</feature>
<dbReference type="RefSeq" id="WP_312898094.1">
    <property type="nucleotide sequence ID" value="NZ_BAAALP010000066.1"/>
</dbReference>
<keyword evidence="4" id="KW-1185">Reference proteome</keyword>
<evidence type="ECO:0000256" key="2">
    <source>
        <dbReference type="SAM" id="Phobius"/>
    </source>
</evidence>
<feature type="transmembrane region" description="Helical" evidence="2">
    <location>
        <begin position="249"/>
        <end position="268"/>
    </location>
</feature>
<protein>
    <submittedName>
        <fullName evidence="3">Uncharacterized protein</fullName>
    </submittedName>
</protein>
<accession>A0A7W3QNF7</accession>
<feature type="transmembrane region" description="Helical" evidence="2">
    <location>
        <begin position="144"/>
        <end position="177"/>
    </location>
</feature>
<evidence type="ECO:0000313" key="3">
    <source>
        <dbReference type="EMBL" id="MBA8953564.1"/>
    </source>
</evidence>
<keyword evidence="2" id="KW-0812">Transmembrane</keyword>
<reference evidence="3 4" key="1">
    <citation type="submission" date="2020-08" db="EMBL/GenBank/DDBJ databases">
        <title>Genomic Encyclopedia of Type Strains, Phase IV (KMG-IV): sequencing the most valuable type-strain genomes for metagenomic binning, comparative biology and taxonomic classification.</title>
        <authorList>
            <person name="Goeker M."/>
        </authorList>
    </citation>
    <scope>NUCLEOTIDE SEQUENCE [LARGE SCALE GENOMIC DNA]</scope>
    <source>
        <strain evidence="3 4">DSM 44197</strain>
    </source>
</reference>
<comment type="caution">
    <text evidence="3">The sequence shown here is derived from an EMBL/GenBank/DDBJ whole genome shotgun (WGS) entry which is preliminary data.</text>
</comment>
<dbReference type="Proteomes" id="UP000572680">
    <property type="component" value="Unassembled WGS sequence"/>
</dbReference>
<feature type="transmembrane region" description="Helical" evidence="2">
    <location>
        <begin position="304"/>
        <end position="321"/>
    </location>
</feature>
<dbReference type="AlphaFoldDB" id="A0A7W3QNF7"/>
<dbReference type="EMBL" id="JACJIA010000007">
    <property type="protein sequence ID" value="MBA8953564.1"/>
    <property type="molecule type" value="Genomic_DNA"/>
</dbReference>